<evidence type="ECO:0000256" key="1">
    <source>
        <dbReference type="ARBA" id="ARBA00000971"/>
    </source>
</evidence>
<evidence type="ECO:0000313" key="11">
    <source>
        <dbReference type="EMBL" id="SPH19456.1"/>
    </source>
</evidence>
<accession>A0A2R8B8S7</accession>
<dbReference type="Gene3D" id="3.10.50.40">
    <property type="match status" value="1"/>
</dbReference>
<dbReference type="InterPro" id="IPR027304">
    <property type="entry name" value="Trigger_fact/SurA_dom_sf"/>
</dbReference>
<dbReference type="PROSITE" id="PS50198">
    <property type="entry name" value="PPIC_PPIASE_2"/>
    <property type="match status" value="1"/>
</dbReference>
<dbReference type="SUPFAM" id="SSF109998">
    <property type="entry name" value="Triger factor/SurA peptide-binding domain-like"/>
    <property type="match status" value="1"/>
</dbReference>
<feature type="domain" description="PpiC" evidence="10">
    <location>
        <begin position="132"/>
        <end position="221"/>
    </location>
</feature>
<keyword evidence="5 8" id="KW-0697">Rotamase</keyword>
<dbReference type="EC" id="5.2.1.8" evidence="3"/>
<dbReference type="Proteomes" id="UP000244880">
    <property type="component" value="Unassembled WGS sequence"/>
</dbReference>
<dbReference type="RefSeq" id="WP_108826793.1">
    <property type="nucleotide sequence ID" value="NZ_OMOR01000001.1"/>
</dbReference>
<evidence type="ECO:0000313" key="12">
    <source>
        <dbReference type="Proteomes" id="UP000244880"/>
    </source>
</evidence>
<keyword evidence="12" id="KW-1185">Reference proteome</keyword>
<dbReference type="SUPFAM" id="SSF54534">
    <property type="entry name" value="FKBP-like"/>
    <property type="match status" value="1"/>
</dbReference>
<reference evidence="11 12" key="1">
    <citation type="submission" date="2018-03" db="EMBL/GenBank/DDBJ databases">
        <authorList>
            <person name="Keele B.F."/>
        </authorList>
    </citation>
    <scope>NUCLEOTIDE SEQUENCE [LARGE SCALE GENOMIC DNA]</scope>
    <source>
        <strain evidence="11 12">CECT 8599</strain>
    </source>
</reference>
<evidence type="ECO:0000256" key="7">
    <source>
        <dbReference type="ARBA" id="ARBA00031484"/>
    </source>
</evidence>
<protein>
    <recommendedName>
        <fullName evidence="4">Parvulin-like PPIase</fullName>
        <ecNumber evidence="3">5.2.1.8</ecNumber>
    </recommendedName>
    <alternativeName>
        <fullName evidence="6">Peptidyl-prolyl cis-trans isomerase plp</fullName>
    </alternativeName>
    <alternativeName>
        <fullName evidence="7">Rotamase plp</fullName>
    </alternativeName>
</protein>
<evidence type="ECO:0000256" key="5">
    <source>
        <dbReference type="ARBA" id="ARBA00023110"/>
    </source>
</evidence>
<gene>
    <name evidence="11" type="primary">prsA</name>
    <name evidence="11" type="ORF">ASD8599_00180</name>
</gene>
<evidence type="ECO:0000256" key="3">
    <source>
        <dbReference type="ARBA" id="ARBA00013194"/>
    </source>
</evidence>
<evidence type="ECO:0000256" key="8">
    <source>
        <dbReference type="PROSITE-ProRule" id="PRU00278"/>
    </source>
</evidence>
<comment type="similarity">
    <text evidence="2">Belongs to the PpiC/parvulin rotamase family.</text>
</comment>
<dbReference type="PANTHER" id="PTHR47245">
    <property type="entry name" value="PEPTIDYLPROLYL ISOMERASE"/>
    <property type="match status" value="1"/>
</dbReference>
<proteinExistence type="inferred from homology"/>
<dbReference type="PANTHER" id="PTHR47245:SF2">
    <property type="entry name" value="PEPTIDYL-PROLYL CIS-TRANS ISOMERASE HP_0175-RELATED"/>
    <property type="match status" value="1"/>
</dbReference>
<evidence type="ECO:0000256" key="2">
    <source>
        <dbReference type="ARBA" id="ARBA00007656"/>
    </source>
</evidence>
<dbReference type="AlphaFoldDB" id="A0A2R8B8S7"/>
<organism evidence="11 12">
    <name type="scientific">Ascidiaceihabitans donghaensis</name>
    <dbReference type="NCBI Taxonomy" id="1510460"/>
    <lineage>
        <taxon>Bacteria</taxon>
        <taxon>Pseudomonadati</taxon>
        <taxon>Pseudomonadota</taxon>
        <taxon>Alphaproteobacteria</taxon>
        <taxon>Rhodobacterales</taxon>
        <taxon>Paracoccaceae</taxon>
        <taxon>Ascidiaceihabitans</taxon>
    </lineage>
</organism>
<feature type="signal peptide" evidence="9">
    <location>
        <begin position="1"/>
        <end position="23"/>
    </location>
</feature>
<feature type="chain" id="PRO_5015331646" description="Parvulin-like PPIase" evidence="9">
    <location>
        <begin position="24"/>
        <end position="280"/>
    </location>
</feature>
<dbReference type="OrthoDB" id="14196at2"/>
<keyword evidence="9" id="KW-0732">Signal</keyword>
<keyword evidence="8 11" id="KW-0413">Isomerase</keyword>
<evidence type="ECO:0000256" key="6">
    <source>
        <dbReference type="ARBA" id="ARBA00030642"/>
    </source>
</evidence>
<sequence>MQNRLKFVAALGVAWTLALPAQAQDADTVVATVNGTDITVGHMIVARNSLPEQYQQLPDAVLFQGILDQLVQQTVLKDSFDGTLPARVTKSIENETRSLIAGEKVEQILAEDIPVEDIQALYDSTYSSDAPETEYNASHILVETKEEADTIKADLEGGADFASTAREKSTGPSGPNGGSLGWFGKGAMVPSFEAAVVELESGAISDPVETQFGWHVIQLNETRTKDAPKFEDVREELLAEVRRTKLENVIAEMEKAADVDRSGADGIDPTILKDLELLNP</sequence>
<dbReference type="Pfam" id="PF00639">
    <property type="entry name" value="Rotamase"/>
    <property type="match status" value="1"/>
</dbReference>
<dbReference type="InterPro" id="IPR046357">
    <property type="entry name" value="PPIase_dom_sf"/>
</dbReference>
<name>A0A2R8B8S7_9RHOB</name>
<dbReference type="GO" id="GO:0003755">
    <property type="term" value="F:peptidyl-prolyl cis-trans isomerase activity"/>
    <property type="evidence" value="ECO:0007669"/>
    <property type="project" value="UniProtKB-KW"/>
</dbReference>
<comment type="catalytic activity">
    <reaction evidence="1">
        <text>[protein]-peptidylproline (omega=180) = [protein]-peptidylproline (omega=0)</text>
        <dbReference type="Rhea" id="RHEA:16237"/>
        <dbReference type="Rhea" id="RHEA-COMP:10747"/>
        <dbReference type="Rhea" id="RHEA-COMP:10748"/>
        <dbReference type="ChEBI" id="CHEBI:83833"/>
        <dbReference type="ChEBI" id="CHEBI:83834"/>
        <dbReference type="EC" id="5.2.1.8"/>
    </reaction>
</comment>
<dbReference type="InterPro" id="IPR050245">
    <property type="entry name" value="PrsA_foldase"/>
</dbReference>
<evidence type="ECO:0000256" key="9">
    <source>
        <dbReference type="SAM" id="SignalP"/>
    </source>
</evidence>
<evidence type="ECO:0000256" key="4">
    <source>
        <dbReference type="ARBA" id="ARBA00018370"/>
    </source>
</evidence>
<dbReference type="InterPro" id="IPR000297">
    <property type="entry name" value="PPIase_PpiC"/>
</dbReference>
<dbReference type="EMBL" id="OMOR01000001">
    <property type="protein sequence ID" value="SPH19456.1"/>
    <property type="molecule type" value="Genomic_DNA"/>
</dbReference>
<evidence type="ECO:0000259" key="10">
    <source>
        <dbReference type="PROSITE" id="PS50198"/>
    </source>
</evidence>